<protein>
    <submittedName>
        <fullName evidence="2">Uncharacterized protein</fullName>
    </submittedName>
</protein>
<reference evidence="2" key="1">
    <citation type="submission" date="2020-03" db="EMBL/GenBank/DDBJ databases">
        <title>The deep terrestrial virosphere.</title>
        <authorList>
            <person name="Holmfeldt K."/>
            <person name="Nilsson E."/>
            <person name="Simone D."/>
            <person name="Lopez-Fernandez M."/>
            <person name="Wu X."/>
            <person name="de Brujin I."/>
            <person name="Lundin D."/>
            <person name="Andersson A."/>
            <person name="Bertilsson S."/>
            <person name="Dopson M."/>
        </authorList>
    </citation>
    <scope>NUCLEOTIDE SEQUENCE</scope>
    <source>
        <strain evidence="1">MM415A06039</strain>
        <strain evidence="2">MM415B03310</strain>
    </source>
</reference>
<dbReference type="EMBL" id="MT143002">
    <property type="protein sequence ID" value="QJA91645.1"/>
    <property type="molecule type" value="Genomic_DNA"/>
</dbReference>
<organism evidence="2">
    <name type="scientific">viral metagenome</name>
    <dbReference type="NCBI Taxonomy" id="1070528"/>
    <lineage>
        <taxon>unclassified sequences</taxon>
        <taxon>metagenomes</taxon>
        <taxon>organismal metagenomes</taxon>
    </lineage>
</organism>
<accession>A0A6M3LEZ2</accession>
<name>A0A6M3LEZ2_9ZZZZ</name>
<gene>
    <name evidence="1" type="ORF">MM415A06039_0009</name>
    <name evidence="2" type="ORF">MM415B03310_0015</name>
</gene>
<dbReference type="EMBL" id="MT141635">
    <property type="protein sequence ID" value="QJA68643.1"/>
    <property type="molecule type" value="Genomic_DNA"/>
</dbReference>
<evidence type="ECO:0000313" key="2">
    <source>
        <dbReference type="EMBL" id="QJA91645.1"/>
    </source>
</evidence>
<evidence type="ECO:0000313" key="1">
    <source>
        <dbReference type="EMBL" id="QJA68643.1"/>
    </source>
</evidence>
<dbReference type="AlphaFoldDB" id="A0A6M3LEZ2"/>
<proteinExistence type="predicted"/>
<sequence length="42" mass="4860">MTIEDLLEYLDGRGIIYADQDLVCEALTQIGLDLFDELEERQ</sequence>